<reference evidence="6 7" key="1">
    <citation type="submission" date="2024-06" db="EMBL/GenBank/DDBJ databases">
        <title>The draft genome of Grus japonensis, version 3.</title>
        <authorList>
            <person name="Nabeshima K."/>
            <person name="Suzuki S."/>
            <person name="Onuma M."/>
        </authorList>
    </citation>
    <scope>NUCLEOTIDE SEQUENCE [LARGE SCALE GENOMIC DNA]</scope>
    <source>
        <strain evidence="6 7">451A</strain>
    </source>
</reference>
<dbReference type="Pfam" id="PF08416">
    <property type="entry name" value="PTB"/>
    <property type="match status" value="1"/>
</dbReference>
<dbReference type="Gene3D" id="2.30.29.30">
    <property type="entry name" value="Pleckstrin-homology domain (PH domain)/Phosphotyrosine-binding domain (PTB)"/>
    <property type="match status" value="1"/>
</dbReference>
<dbReference type="AlphaFoldDB" id="A0ABC9XQ97"/>
<dbReference type="InterPro" id="IPR001452">
    <property type="entry name" value="SH3_domain"/>
</dbReference>
<comment type="caution">
    <text evidence="6">The sequence shown here is derived from an EMBL/GenBank/DDBJ whole genome shotgun (WGS) entry which is preliminary data.</text>
</comment>
<dbReference type="InterPro" id="IPR033928">
    <property type="entry name" value="EPS8_PTB"/>
</dbReference>
<evidence type="ECO:0000256" key="3">
    <source>
        <dbReference type="PROSITE-ProRule" id="PRU00192"/>
    </source>
</evidence>
<dbReference type="InterPro" id="IPR013625">
    <property type="entry name" value="PTB"/>
</dbReference>
<evidence type="ECO:0000256" key="4">
    <source>
        <dbReference type="SAM" id="MobiDB-lite"/>
    </source>
</evidence>
<evidence type="ECO:0000313" key="7">
    <source>
        <dbReference type="Proteomes" id="UP001623348"/>
    </source>
</evidence>
<comment type="similarity">
    <text evidence="1">Belongs to the EPS8 family.</text>
</comment>
<keyword evidence="2 3" id="KW-0728">SH3 domain</keyword>
<dbReference type="SUPFAM" id="SSF50729">
    <property type="entry name" value="PH domain-like"/>
    <property type="match status" value="1"/>
</dbReference>
<dbReference type="EMBL" id="BAAFJT010000025">
    <property type="protein sequence ID" value="GAB0199908.1"/>
    <property type="molecule type" value="Genomic_DNA"/>
</dbReference>
<evidence type="ECO:0000256" key="1">
    <source>
        <dbReference type="ARBA" id="ARBA00006197"/>
    </source>
</evidence>
<dbReference type="InterPro" id="IPR011993">
    <property type="entry name" value="PH-like_dom_sf"/>
</dbReference>
<proteinExistence type="inferred from homology"/>
<dbReference type="Gene3D" id="2.30.30.40">
    <property type="entry name" value="SH3 Domains"/>
    <property type="match status" value="1"/>
</dbReference>
<dbReference type="Pfam" id="PF22975">
    <property type="entry name" value="EPS8_2nd"/>
    <property type="match status" value="1"/>
</dbReference>
<dbReference type="PRINTS" id="PR00452">
    <property type="entry name" value="SH3DOMAIN"/>
</dbReference>
<feature type="region of interest" description="Disordered" evidence="4">
    <location>
        <begin position="402"/>
        <end position="425"/>
    </location>
</feature>
<evidence type="ECO:0000259" key="5">
    <source>
        <dbReference type="PROSITE" id="PS50002"/>
    </source>
</evidence>
<dbReference type="Pfam" id="PF18016">
    <property type="entry name" value="SAM_3"/>
    <property type="match status" value="1"/>
</dbReference>
<feature type="region of interest" description="Disordered" evidence="4">
    <location>
        <begin position="290"/>
        <end position="312"/>
    </location>
</feature>
<dbReference type="PANTHER" id="PTHR12287">
    <property type="entry name" value="EPIDERMAL GROWTH FACTOR RECEPTOR KINASE SUBSTRATE EPS8-RELATED PROTEIN"/>
    <property type="match status" value="1"/>
</dbReference>
<accession>A0ABC9XQ97</accession>
<feature type="region of interest" description="Disordered" evidence="4">
    <location>
        <begin position="25"/>
        <end position="45"/>
    </location>
</feature>
<dbReference type="PROSITE" id="PS50002">
    <property type="entry name" value="SH3"/>
    <property type="match status" value="1"/>
</dbReference>
<name>A0ABC9XQ97_GRUJA</name>
<evidence type="ECO:0000256" key="2">
    <source>
        <dbReference type="ARBA" id="ARBA00022443"/>
    </source>
</evidence>
<dbReference type="Proteomes" id="UP001623348">
    <property type="component" value="Unassembled WGS sequence"/>
</dbReference>
<dbReference type="InterPro" id="IPR041418">
    <property type="entry name" value="SAM_3"/>
</dbReference>
<evidence type="ECO:0000313" key="6">
    <source>
        <dbReference type="EMBL" id="GAB0199908.1"/>
    </source>
</evidence>
<dbReference type="InterPro" id="IPR013761">
    <property type="entry name" value="SAM/pointed_sf"/>
</dbReference>
<dbReference type="Pfam" id="PF00018">
    <property type="entry name" value="SH3_1"/>
    <property type="match status" value="1"/>
</dbReference>
<dbReference type="InterPro" id="IPR039801">
    <property type="entry name" value="EPS8-like"/>
</dbReference>
<feature type="region of interest" description="Disordered" evidence="4">
    <location>
        <begin position="472"/>
        <end position="502"/>
    </location>
</feature>
<dbReference type="InterPro" id="IPR036028">
    <property type="entry name" value="SH3-like_dom_sf"/>
</dbReference>
<gene>
    <name evidence="6" type="ORF">GRJ2_002456200</name>
</gene>
<organism evidence="6 7">
    <name type="scientific">Grus japonensis</name>
    <name type="common">Japanese crane</name>
    <name type="synonym">Red-crowned crane</name>
    <dbReference type="NCBI Taxonomy" id="30415"/>
    <lineage>
        <taxon>Eukaryota</taxon>
        <taxon>Metazoa</taxon>
        <taxon>Chordata</taxon>
        <taxon>Craniata</taxon>
        <taxon>Vertebrata</taxon>
        <taxon>Euteleostomi</taxon>
        <taxon>Archelosauria</taxon>
        <taxon>Archosauria</taxon>
        <taxon>Dinosauria</taxon>
        <taxon>Saurischia</taxon>
        <taxon>Theropoda</taxon>
        <taxon>Coelurosauria</taxon>
        <taxon>Aves</taxon>
        <taxon>Neognathae</taxon>
        <taxon>Neoaves</taxon>
        <taxon>Gruiformes</taxon>
        <taxon>Gruidae</taxon>
        <taxon>Grus</taxon>
    </lineage>
</organism>
<dbReference type="SUPFAM" id="SSF50044">
    <property type="entry name" value="SH3-domain"/>
    <property type="match status" value="1"/>
</dbReference>
<sequence length="515" mass="58184">MSKPCRRVDTPGCVGWWRLGSARSEYDDSSPLRRSNSFARPSGKNIYNQRKDYGQTLLKPQSDFQHHVEHLLTVRLERDIRGTDDCLARLKVLEAQGRVWGQDLILQVKDQELVLRDVESKEELEAYPLGSVQGCSAALDVCGYDSVLAISVQERSPPGTSVLLFQCERLGAETLKSSLEKLMKQWKEEQRSQYGHRSSLDMPPRQAPLYAQGPYAAPERWAETPKPNVRAPPQRELPSDYGLLDTQQMPWTNPLGQVMSDVDRDVEVLNHVLNDLDLFVVQLKTALGLASNTKQEEEEEEEEQRRTHRHVQEPDPAELLRLIFTALSFVLDHCPNASLAPAVEVPLLVPEAVELLEQTLHQDDYSTWKSLGIAWNSTRAEYPNGELVPRYIPVFSDGWLPPPVEQSPATGQRDNGGQEPPRPAQGLARSLYEFQGRNPQELSVRMGDTLQILDQRKKWWLVQDGQGKKGYIPSNILEPLGQWQGPSQDSPPNLHPDSSPAEVTAWLKDKGFSRM</sequence>
<dbReference type="PANTHER" id="PTHR12287:SF22">
    <property type="entry name" value="EPIDERMAL GROWTH FACTOR RECEPTOR KINASE SUBSTRATE 8-LIKE PROTEIN 3"/>
    <property type="match status" value="1"/>
</dbReference>
<feature type="domain" description="SH3" evidence="5">
    <location>
        <begin position="423"/>
        <end position="482"/>
    </location>
</feature>
<dbReference type="Gene3D" id="1.10.150.50">
    <property type="entry name" value="Transcription Factor, Ets-1"/>
    <property type="match status" value="1"/>
</dbReference>
<dbReference type="SMART" id="SM00326">
    <property type="entry name" value="SH3"/>
    <property type="match status" value="1"/>
</dbReference>
<dbReference type="InterPro" id="IPR055093">
    <property type="entry name" value="EPS8_2nd"/>
</dbReference>
<keyword evidence="7" id="KW-1185">Reference proteome</keyword>
<dbReference type="CDD" id="cd01210">
    <property type="entry name" value="PTB_EPS8"/>
    <property type="match status" value="1"/>
</dbReference>
<protein>
    <submittedName>
        <fullName evidence="6">Epidermal growth factor receptor kinase substrate 8-like protein 3</fullName>
    </submittedName>
</protein>